<dbReference type="PROSITE" id="PS50309">
    <property type="entry name" value="DC"/>
    <property type="match status" value="1"/>
</dbReference>
<reference evidence="3 4" key="1">
    <citation type="submission" date="2019-01" db="EMBL/GenBank/DDBJ databases">
        <title>A draft genome assembly of the solar-powered sea slug Elysia chlorotica.</title>
        <authorList>
            <person name="Cai H."/>
            <person name="Li Q."/>
            <person name="Fang X."/>
            <person name="Li J."/>
            <person name="Curtis N.E."/>
            <person name="Altenburger A."/>
            <person name="Shibata T."/>
            <person name="Feng M."/>
            <person name="Maeda T."/>
            <person name="Schwartz J.A."/>
            <person name="Shigenobu S."/>
            <person name="Lundholm N."/>
            <person name="Nishiyama T."/>
            <person name="Yang H."/>
            <person name="Hasebe M."/>
            <person name="Li S."/>
            <person name="Pierce S.K."/>
            <person name="Wang J."/>
        </authorList>
    </citation>
    <scope>NUCLEOTIDE SEQUENCE [LARGE SCALE GENOMIC DNA]</scope>
    <source>
        <strain evidence="3">EC2010</strain>
        <tissue evidence="3">Whole organism of an adult</tissue>
    </source>
</reference>
<dbReference type="GO" id="GO:0005815">
    <property type="term" value="C:microtubule organizing center"/>
    <property type="evidence" value="ECO:0007669"/>
    <property type="project" value="TreeGrafter"/>
</dbReference>
<feature type="compositionally biased region" description="Pro residues" evidence="1">
    <location>
        <begin position="523"/>
        <end position="538"/>
    </location>
</feature>
<evidence type="ECO:0000259" key="2">
    <source>
        <dbReference type="PROSITE" id="PS50309"/>
    </source>
</evidence>
<dbReference type="Pfam" id="PF03607">
    <property type="entry name" value="DCX"/>
    <property type="match status" value="1"/>
</dbReference>
<dbReference type="CDD" id="cd23767">
    <property type="entry name" value="IQCD"/>
    <property type="match status" value="2"/>
</dbReference>
<dbReference type="InterPro" id="IPR000048">
    <property type="entry name" value="IQ_motif_EF-hand-BS"/>
</dbReference>
<dbReference type="Pfam" id="PF00612">
    <property type="entry name" value="IQ"/>
    <property type="match status" value="5"/>
</dbReference>
<feature type="compositionally biased region" description="Basic and acidic residues" evidence="1">
    <location>
        <begin position="335"/>
        <end position="351"/>
    </location>
</feature>
<feature type="compositionally biased region" description="Basic and acidic residues" evidence="1">
    <location>
        <begin position="468"/>
        <end position="481"/>
    </location>
</feature>
<feature type="compositionally biased region" description="Polar residues" evidence="1">
    <location>
        <begin position="501"/>
        <end position="510"/>
    </location>
</feature>
<dbReference type="SMART" id="SM00015">
    <property type="entry name" value="IQ"/>
    <property type="match status" value="5"/>
</dbReference>
<sequence length="583" mass="66511">MSFPPPPLPIQQHSNPHSRRMAELPPIWKNKLEHGIHLRLYKNGDQNYPGKEVTLNKKQFRTFESWLSDLSNSMRLRNGAVWRVYTPTHGTRKADFDDFQDGQQLVVAGQERFKPLRTKQDSTVERVSNHRTSPVKHDADPVVHNRRLQQSGKINKIETRSKLIKLYFVNGIKVSDVDQISHNGLYVACKKSDRFKNCRYNESGTKNLSTSPRLERKLRRAAKKDEEQVFPARPVKHTRSSEKNRAVDMDKDQGGLFKAKQNNRTTHGAREVKETRETRTELPVDQRQAKPVEVCFTPAARNGPAPQAGGVEAKTNSKRSPPAGQQQQQQQQQRQKKESPPAKRDELERQRSAAKIQAGFRGYKTRQELKTNKKKPASPPTPKAAPRNNKVDDDRNNNDAGSDEERHHAASKIQAGVRGHQSRERSRGKQSKPEANLQPEDTLLGEEDRAAAKIQAGFRGFQTRRKMKEMEKEREVTRRREEEEEEKAAIKIQAGYRGFSSRRNTQNSMMTADEADSGRFQPNSPPPTQPTPPTPPPVRQRSPPREDSYDSLDREIAAATKIQSSYRGYVARREYGGKREAAK</sequence>
<evidence type="ECO:0000313" key="4">
    <source>
        <dbReference type="Proteomes" id="UP000271974"/>
    </source>
</evidence>
<gene>
    <name evidence="3" type="ORF">EGW08_004510</name>
</gene>
<dbReference type="SUPFAM" id="SSF89837">
    <property type="entry name" value="Doublecortin (DC)"/>
    <property type="match status" value="1"/>
</dbReference>
<dbReference type="PANTHER" id="PTHR23004:SF11">
    <property type="entry name" value="PROTEIN RPI-1"/>
    <property type="match status" value="1"/>
</dbReference>
<name>A0A433U1P7_ELYCH</name>
<dbReference type="Gene3D" id="1.20.5.190">
    <property type="match status" value="2"/>
</dbReference>
<feature type="domain" description="Doublecortin" evidence="2">
    <location>
        <begin position="36"/>
        <end position="119"/>
    </location>
</feature>
<feature type="compositionally biased region" description="Basic and acidic residues" evidence="1">
    <location>
        <begin position="239"/>
        <end position="253"/>
    </location>
</feature>
<organism evidence="3 4">
    <name type="scientific">Elysia chlorotica</name>
    <name type="common">Eastern emerald elysia</name>
    <name type="synonym">Sea slug</name>
    <dbReference type="NCBI Taxonomy" id="188477"/>
    <lineage>
        <taxon>Eukaryota</taxon>
        <taxon>Metazoa</taxon>
        <taxon>Spiralia</taxon>
        <taxon>Lophotrochozoa</taxon>
        <taxon>Mollusca</taxon>
        <taxon>Gastropoda</taxon>
        <taxon>Heterobranchia</taxon>
        <taxon>Euthyneura</taxon>
        <taxon>Panpulmonata</taxon>
        <taxon>Sacoglossa</taxon>
        <taxon>Placobranchoidea</taxon>
        <taxon>Plakobranchidae</taxon>
        <taxon>Elysia</taxon>
    </lineage>
</organism>
<dbReference type="FunFam" id="1.20.5.190:FF:000055">
    <property type="entry name" value="Putative microtubule-associated protein futsch"/>
    <property type="match status" value="1"/>
</dbReference>
<dbReference type="PANTHER" id="PTHR23004">
    <property type="entry name" value="DOUBLECORTIN DOMAIN CONTAINING 2"/>
    <property type="match status" value="1"/>
</dbReference>
<keyword evidence="4" id="KW-1185">Reference proteome</keyword>
<evidence type="ECO:0000256" key="1">
    <source>
        <dbReference type="SAM" id="MobiDB-lite"/>
    </source>
</evidence>
<feature type="region of interest" description="Disordered" evidence="1">
    <location>
        <begin position="221"/>
        <end position="583"/>
    </location>
</feature>
<feature type="region of interest" description="Disordered" evidence="1">
    <location>
        <begin position="1"/>
        <end position="20"/>
    </location>
</feature>
<dbReference type="EMBL" id="RQTK01000102">
    <property type="protein sequence ID" value="RUS87764.1"/>
    <property type="molecule type" value="Genomic_DNA"/>
</dbReference>
<feature type="compositionally biased region" description="Basic and acidic residues" evidence="1">
    <location>
        <begin position="389"/>
        <end position="408"/>
    </location>
</feature>
<feature type="compositionally biased region" description="Basic and acidic residues" evidence="1">
    <location>
        <begin position="571"/>
        <end position="583"/>
    </location>
</feature>
<dbReference type="Gene3D" id="3.10.20.230">
    <property type="entry name" value="Doublecortin domain"/>
    <property type="match status" value="2"/>
</dbReference>
<dbReference type="Proteomes" id="UP000271974">
    <property type="component" value="Unassembled WGS sequence"/>
</dbReference>
<dbReference type="PROSITE" id="PS50096">
    <property type="entry name" value="IQ"/>
    <property type="match status" value="5"/>
</dbReference>
<dbReference type="InterPro" id="IPR003533">
    <property type="entry name" value="Doublecortin_dom"/>
</dbReference>
<dbReference type="AlphaFoldDB" id="A0A433U1P7"/>
<evidence type="ECO:0000313" key="3">
    <source>
        <dbReference type="EMBL" id="RUS87764.1"/>
    </source>
</evidence>
<comment type="caution">
    <text evidence="3">The sequence shown here is derived from an EMBL/GenBank/DDBJ whole genome shotgun (WGS) entry which is preliminary data.</text>
</comment>
<proteinExistence type="predicted"/>
<protein>
    <recommendedName>
        <fullName evidence="2">Doublecortin domain-containing protein</fullName>
    </recommendedName>
</protein>
<dbReference type="InterPro" id="IPR036572">
    <property type="entry name" value="Doublecortin_dom_sf"/>
</dbReference>
<feature type="compositionally biased region" description="Basic and acidic residues" evidence="1">
    <location>
        <begin position="543"/>
        <end position="556"/>
    </location>
</feature>
<dbReference type="OrthoDB" id="1738954at2759"/>
<dbReference type="SMART" id="SM00537">
    <property type="entry name" value="DCX"/>
    <property type="match status" value="1"/>
</dbReference>
<dbReference type="GO" id="GO:0035556">
    <property type="term" value="P:intracellular signal transduction"/>
    <property type="evidence" value="ECO:0007669"/>
    <property type="project" value="InterPro"/>
</dbReference>
<dbReference type="GO" id="GO:0005874">
    <property type="term" value="C:microtubule"/>
    <property type="evidence" value="ECO:0007669"/>
    <property type="project" value="TreeGrafter"/>
</dbReference>
<accession>A0A433U1P7</accession>
<dbReference type="STRING" id="188477.A0A433U1P7"/>
<feature type="compositionally biased region" description="Basic and acidic residues" evidence="1">
    <location>
        <begin position="268"/>
        <end position="290"/>
    </location>
</feature>